<dbReference type="Pfam" id="PF13264">
    <property type="entry name" value="DUF4055"/>
    <property type="match status" value="1"/>
</dbReference>
<keyword evidence="3" id="KW-1185">Reference proteome</keyword>
<comment type="caution">
    <text evidence="2">The sequence shown here is derived from an EMBL/GenBank/DDBJ whole genome shotgun (WGS) entry which is preliminary data.</text>
</comment>
<dbReference type="RefSeq" id="WP_378228068.1">
    <property type="nucleotide sequence ID" value="NZ_JBHSLL010000012.1"/>
</dbReference>
<reference evidence="3" key="1">
    <citation type="journal article" date="2019" name="Int. J. Syst. Evol. Microbiol.">
        <title>The Global Catalogue of Microorganisms (GCM) 10K type strain sequencing project: providing services to taxonomists for standard genome sequencing and annotation.</title>
        <authorList>
            <consortium name="The Broad Institute Genomics Platform"/>
            <consortium name="The Broad Institute Genome Sequencing Center for Infectious Disease"/>
            <person name="Wu L."/>
            <person name="Ma J."/>
        </authorList>
    </citation>
    <scope>NUCLEOTIDE SEQUENCE [LARGE SCALE GENOMIC DNA]</scope>
    <source>
        <strain evidence="3">CGMCC 4.1415</strain>
    </source>
</reference>
<dbReference type="InterPro" id="IPR025129">
    <property type="entry name" value="DUF4055"/>
</dbReference>
<name>A0ABW0GXP5_9HYPH</name>
<accession>A0ABW0GXP5</accession>
<feature type="domain" description="DUF4055" evidence="1">
    <location>
        <begin position="246"/>
        <end position="388"/>
    </location>
</feature>
<evidence type="ECO:0000313" key="3">
    <source>
        <dbReference type="Proteomes" id="UP001596016"/>
    </source>
</evidence>
<dbReference type="Proteomes" id="UP001596016">
    <property type="component" value="Unassembled WGS sequence"/>
</dbReference>
<sequence>MAFDITVHHPLYDAFLPSWTLLRDSFEGEDDIKARGETYLPTKTGIEALALKDPARAAKAYDAYKLRAEFPDLVALTVRGAVGTMLDKAAVIELPSELEPLREKATRDGLTLEALHRRIATEVMLTGRYGVLPGIAQDGTPYLAGYIAESIINWDQDANNVADFVVLDESGYVRNRETNEWDTVEKYRECFVENGRYGARVWTKGEKGWIAGEVVEATDRKRNPLSILPLVFIGSNDLTPEPDDVPLYGLAKLAVRIYRMDADLATSLHMTSEPTPMVSGYDDPAEAIKNGKVPQGIGASTLWVLPQGGDGKFLEFNGPGIEKQLDVIQKNYDRAVMFGAQMLADQGRAQESGEAKRVRLDSQHATLKGIAMTSAAGLEKALKNTAVWIGADPSKVSVVPNLDFFDHTLSGQEIDALVRAWQAGAMSWRSLAGRLQKGGVIPDDRTPEEELELIDQDDVEREDELASLIVPNPPPDNQAQQ</sequence>
<gene>
    <name evidence="2" type="ORF">ACFPLB_04260</name>
</gene>
<evidence type="ECO:0000313" key="2">
    <source>
        <dbReference type="EMBL" id="MFC5385178.1"/>
    </source>
</evidence>
<dbReference type="EMBL" id="JBHSLL010000012">
    <property type="protein sequence ID" value="MFC5385178.1"/>
    <property type="molecule type" value="Genomic_DNA"/>
</dbReference>
<organism evidence="2 3">
    <name type="scientific">Aquamicrobium segne</name>
    <dbReference type="NCBI Taxonomy" id="469547"/>
    <lineage>
        <taxon>Bacteria</taxon>
        <taxon>Pseudomonadati</taxon>
        <taxon>Pseudomonadota</taxon>
        <taxon>Alphaproteobacteria</taxon>
        <taxon>Hyphomicrobiales</taxon>
        <taxon>Phyllobacteriaceae</taxon>
        <taxon>Aquamicrobium</taxon>
    </lineage>
</organism>
<evidence type="ECO:0000259" key="1">
    <source>
        <dbReference type="Pfam" id="PF13264"/>
    </source>
</evidence>
<protein>
    <submittedName>
        <fullName evidence="2">DUF4055 domain-containing protein</fullName>
    </submittedName>
</protein>
<proteinExistence type="predicted"/>